<evidence type="ECO:0000313" key="1">
    <source>
        <dbReference type="EMBL" id="KAJ9074991.1"/>
    </source>
</evidence>
<sequence>MFPLLQDSSSNSQVNKLLPGLDKIMQSYAGSSNSEASVYGHSQPVGPSPSTTQEYVLSPVSSSMTLFAHHTQAADNPNYISTLASRIGQLSQWITQ</sequence>
<evidence type="ECO:0000313" key="2">
    <source>
        <dbReference type="Proteomes" id="UP001165960"/>
    </source>
</evidence>
<reference evidence="1" key="1">
    <citation type="submission" date="2022-04" db="EMBL/GenBank/DDBJ databases">
        <title>Genome of the entomopathogenic fungus Entomophthora muscae.</title>
        <authorList>
            <person name="Elya C."/>
            <person name="Lovett B.R."/>
            <person name="Lee E."/>
            <person name="Macias A.M."/>
            <person name="Hajek A.E."/>
            <person name="De Bivort B.L."/>
            <person name="Kasson M.T."/>
            <person name="De Fine Licht H.H."/>
            <person name="Stajich J.E."/>
        </authorList>
    </citation>
    <scope>NUCLEOTIDE SEQUENCE</scope>
    <source>
        <strain evidence="1">Berkeley</strain>
    </source>
</reference>
<proteinExistence type="predicted"/>
<accession>A0ACC2TKH2</accession>
<dbReference type="EMBL" id="QTSX02002842">
    <property type="protein sequence ID" value="KAJ9074991.1"/>
    <property type="molecule type" value="Genomic_DNA"/>
</dbReference>
<keyword evidence="2" id="KW-1185">Reference proteome</keyword>
<gene>
    <name evidence="1" type="ORF">DSO57_1000932</name>
</gene>
<name>A0ACC2TKH2_9FUNG</name>
<comment type="caution">
    <text evidence="1">The sequence shown here is derived from an EMBL/GenBank/DDBJ whole genome shotgun (WGS) entry which is preliminary data.</text>
</comment>
<dbReference type="Proteomes" id="UP001165960">
    <property type="component" value="Unassembled WGS sequence"/>
</dbReference>
<organism evidence="1 2">
    <name type="scientific">Entomophthora muscae</name>
    <dbReference type="NCBI Taxonomy" id="34485"/>
    <lineage>
        <taxon>Eukaryota</taxon>
        <taxon>Fungi</taxon>
        <taxon>Fungi incertae sedis</taxon>
        <taxon>Zoopagomycota</taxon>
        <taxon>Entomophthoromycotina</taxon>
        <taxon>Entomophthoromycetes</taxon>
        <taxon>Entomophthorales</taxon>
        <taxon>Entomophthoraceae</taxon>
        <taxon>Entomophthora</taxon>
    </lineage>
</organism>
<protein>
    <submittedName>
        <fullName evidence="1">Uncharacterized protein</fullName>
    </submittedName>
</protein>